<evidence type="ECO:0000256" key="5">
    <source>
        <dbReference type="PIRNR" id="PIRNR016262"/>
    </source>
</evidence>
<comment type="catalytic activity">
    <reaction evidence="5">
        <text>octanoyl-[ACP] + L-lysyl-[protein] = N(6)-octanoyl-L-lysyl-[protein] + holo-[ACP] + H(+)</text>
        <dbReference type="Rhea" id="RHEA:17665"/>
        <dbReference type="Rhea" id="RHEA-COMP:9636"/>
        <dbReference type="Rhea" id="RHEA-COMP:9685"/>
        <dbReference type="Rhea" id="RHEA-COMP:9752"/>
        <dbReference type="Rhea" id="RHEA-COMP:9928"/>
        <dbReference type="ChEBI" id="CHEBI:15378"/>
        <dbReference type="ChEBI" id="CHEBI:29969"/>
        <dbReference type="ChEBI" id="CHEBI:64479"/>
        <dbReference type="ChEBI" id="CHEBI:78463"/>
        <dbReference type="ChEBI" id="CHEBI:78809"/>
        <dbReference type="EC" id="2.3.1.181"/>
    </reaction>
</comment>
<proteinExistence type="inferred from homology"/>
<keyword evidence="3 5" id="KW-0808">Transferase</keyword>
<feature type="active site" description="Acyl-thioester intermediate" evidence="6">
    <location>
        <position position="220"/>
    </location>
</feature>
<dbReference type="InterPro" id="IPR004143">
    <property type="entry name" value="BPL_LPL_catalytic"/>
</dbReference>
<evidence type="ECO:0000259" key="9">
    <source>
        <dbReference type="PROSITE" id="PS51733"/>
    </source>
</evidence>
<dbReference type="PANTHER" id="PTHR10993">
    <property type="entry name" value="OCTANOYLTRANSFERASE"/>
    <property type="match status" value="1"/>
</dbReference>
<dbReference type="EC" id="2.3.1.181" evidence="5"/>
<evidence type="ECO:0000256" key="3">
    <source>
        <dbReference type="ARBA" id="ARBA00022679"/>
    </source>
</evidence>
<evidence type="ECO:0000256" key="4">
    <source>
        <dbReference type="ARBA" id="ARBA00023315"/>
    </source>
</evidence>
<evidence type="ECO:0000313" key="11">
    <source>
        <dbReference type="Proteomes" id="UP000256645"/>
    </source>
</evidence>
<gene>
    <name evidence="10" type="ORF">BP6252_05021</name>
</gene>
<feature type="site" description="Lowers pKa of active site Cys" evidence="8">
    <location>
        <position position="186"/>
    </location>
</feature>
<evidence type="ECO:0000313" key="10">
    <source>
        <dbReference type="EMBL" id="RDW76968.1"/>
    </source>
</evidence>
<name>A0A3D8RSM4_9HELO</name>
<accession>A0A3D8RSM4</accession>
<comment type="similarity">
    <text evidence="2 5">Belongs to the LipB family.</text>
</comment>
<evidence type="ECO:0000256" key="1">
    <source>
        <dbReference type="ARBA" id="ARBA00004821"/>
    </source>
</evidence>
<evidence type="ECO:0000256" key="8">
    <source>
        <dbReference type="PIRSR" id="PIRSR016262-3"/>
    </source>
</evidence>
<dbReference type="NCBIfam" id="TIGR00214">
    <property type="entry name" value="lipB"/>
    <property type="match status" value="1"/>
</dbReference>
<evidence type="ECO:0000256" key="6">
    <source>
        <dbReference type="PIRSR" id="PIRSR016262-1"/>
    </source>
</evidence>
<feature type="binding site" evidence="7">
    <location>
        <begin position="202"/>
        <end position="204"/>
    </location>
    <ligand>
        <name>substrate</name>
    </ligand>
</feature>
<comment type="pathway">
    <text evidence="1 5">Protein modification; protein lipoylation via endogenous pathway; protein N(6)-(lipoyl)lysine from octanoyl-[acyl-carrier-protein]: step 1/2.</text>
</comment>
<comment type="function">
    <text evidence="5">Catalyzes the transfer of endogenously produced octanoic acid from octanoyl-acyl-carrier-protein onto the lipoyl domains of lipoate-dependent enzymes. Lipoyl-ACP can also act as a substrate although octanoyl-ACP is likely to be the physiological substrate.</text>
</comment>
<dbReference type="Pfam" id="PF21948">
    <property type="entry name" value="LplA-B_cat"/>
    <property type="match status" value="1"/>
</dbReference>
<keyword evidence="11" id="KW-1185">Reference proteome</keyword>
<dbReference type="Gene3D" id="3.30.930.10">
    <property type="entry name" value="Bira Bifunctional Protein, Domain 2"/>
    <property type="match status" value="1"/>
</dbReference>
<dbReference type="InterPro" id="IPR045864">
    <property type="entry name" value="aa-tRNA-synth_II/BPL/LPL"/>
</dbReference>
<comment type="caution">
    <text evidence="10">The sequence shown here is derived from an EMBL/GenBank/DDBJ whole genome shotgun (WGS) entry which is preliminary data.</text>
</comment>
<dbReference type="InterPro" id="IPR020605">
    <property type="entry name" value="Octanoyltransferase_CS"/>
</dbReference>
<dbReference type="PIRSF" id="PIRSF016262">
    <property type="entry name" value="LPLase"/>
    <property type="match status" value="1"/>
</dbReference>
<dbReference type="OrthoDB" id="19908at2759"/>
<dbReference type="STRING" id="1849047.A0A3D8RSM4"/>
<dbReference type="GO" id="GO:0033819">
    <property type="term" value="F:lipoyl(octanoyl) transferase activity"/>
    <property type="evidence" value="ECO:0007669"/>
    <property type="project" value="UniProtKB-EC"/>
</dbReference>
<feature type="domain" description="BPL/LPL catalytic" evidence="9">
    <location>
        <begin position="55"/>
        <end position="259"/>
    </location>
</feature>
<protein>
    <recommendedName>
        <fullName evidence="5">Octanoyltransferase</fullName>
        <ecNumber evidence="5">2.3.1.181</ecNumber>
    </recommendedName>
</protein>
<sequence length="294" mass="32676">MVRLRPNLLHYSTLYRFHKYAAVNDWQQRVVEHFLAHKAAVSKAQHSGSGALPPEAPTPTILTFSPQPAYATGRREIDSLTPQQVEEMKTPMPAPAKWDASNVADILPTLRGGQITFHGPGQLVIYPILDLRAVKSGVWPKGLGVRDYVNLLEETTIRTVGRFGINATRTENPGVWLTEGAKGERKIAALGVHLRRNVTSFGVGLNVATDLRWFDRIVGCGLVGKGTTSLENELPEKDSPRDQIQQISQWWVEEFARGVWGPDGSYESWRLGDLSLSENEPSNWHTPGEILGRL</sequence>
<evidence type="ECO:0000256" key="2">
    <source>
        <dbReference type="ARBA" id="ARBA00007907"/>
    </source>
</evidence>
<dbReference type="UniPathway" id="UPA00538">
    <property type="reaction ID" value="UER00592"/>
</dbReference>
<feature type="binding site" evidence="7">
    <location>
        <begin position="111"/>
        <end position="118"/>
    </location>
    <ligand>
        <name>substrate</name>
    </ligand>
</feature>
<reference evidence="10 11" key="1">
    <citation type="journal article" date="2018" name="IMA Fungus">
        <title>IMA Genome-F 9: Draft genome sequence of Annulohypoxylon stygium, Aspergillus mulundensis, Berkeleyomyces basicola (syn. Thielaviopsis basicola), Ceratocystis smalleyi, two Cercospora beticola strains, Coleophoma cylindrospora, Fusarium fracticaudum, Phialophora cf. hyalina, and Morchella septimelata.</title>
        <authorList>
            <person name="Wingfield B.D."/>
            <person name="Bills G.F."/>
            <person name="Dong Y."/>
            <person name="Huang W."/>
            <person name="Nel W.J."/>
            <person name="Swalarsk-Parry B.S."/>
            <person name="Vaghefi N."/>
            <person name="Wilken P.M."/>
            <person name="An Z."/>
            <person name="de Beer Z.W."/>
            <person name="De Vos L."/>
            <person name="Chen L."/>
            <person name="Duong T.A."/>
            <person name="Gao Y."/>
            <person name="Hammerbacher A."/>
            <person name="Kikkert J.R."/>
            <person name="Li Y."/>
            <person name="Li H."/>
            <person name="Li K."/>
            <person name="Li Q."/>
            <person name="Liu X."/>
            <person name="Ma X."/>
            <person name="Naidoo K."/>
            <person name="Pethybridge S.J."/>
            <person name="Sun J."/>
            <person name="Steenkamp E.T."/>
            <person name="van der Nest M.A."/>
            <person name="van Wyk S."/>
            <person name="Wingfield M.J."/>
            <person name="Xiong C."/>
            <person name="Yue Q."/>
            <person name="Zhang X."/>
        </authorList>
    </citation>
    <scope>NUCLEOTIDE SEQUENCE [LARGE SCALE GENOMIC DNA]</scope>
    <source>
        <strain evidence="10 11">BP6252</strain>
    </source>
</reference>
<dbReference type="SUPFAM" id="SSF55681">
    <property type="entry name" value="Class II aaRS and biotin synthetases"/>
    <property type="match status" value="1"/>
</dbReference>
<dbReference type="PROSITE" id="PS01313">
    <property type="entry name" value="LIPB"/>
    <property type="match status" value="1"/>
</dbReference>
<dbReference type="GO" id="GO:0009249">
    <property type="term" value="P:protein lipoylation"/>
    <property type="evidence" value="ECO:0007669"/>
    <property type="project" value="InterPro"/>
</dbReference>
<dbReference type="AlphaFoldDB" id="A0A3D8RSM4"/>
<evidence type="ECO:0000256" key="7">
    <source>
        <dbReference type="PIRSR" id="PIRSR016262-2"/>
    </source>
</evidence>
<dbReference type="EMBL" id="PDLM01000005">
    <property type="protein sequence ID" value="RDW76968.1"/>
    <property type="molecule type" value="Genomic_DNA"/>
</dbReference>
<dbReference type="PANTHER" id="PTHR10993:SF7">
    <property type="entry name" value="LIPOYLTRANSFERASE 2, MITOCHONDRIAL-RELATED"/>
    <property type="match status" value="1"/>
</dbReference>
<organism evidence="10 11">
    <name type="scientific">Coleophoma cylindrospora</name>
    <dbReference type="NCBI Taxonomy" id="1849047"/>
    <lineage>
        <taxon>Eukaryota</taxon>
        <taxon>Fungi</taxon>
        <taxon>Dikarya</taxon>
        <taxon>Ascomycota</taxon>
        <taxon>Pezizomycotina</taxon>
        <taxon>Leotiomycetes</taxon>
        <taxon>Helotiales</taxon>
        <taxon>Dermateaceae</taxon>
        <taxon>Coleophoma</taxon>
    </lineage>
</organism>
<dbReference type="Proteomes" id="UP000256645">
    <property type="component" value="Unassembled WGS sequence"/>
</dbReference>
<dbReference type="PROSITE" id="PS51733">
    <property type="entry name" value="BPL_LPL_CATALYTIC"/>
    <property type="match status" value="1"/>
</dbReference>
<feature type="binding site" evidence="7">
    <location>
        <begin position="189"/>
        <end position="191"/>
    </location>
    <ligand>
        <name>substrate</name>
    </ligand>
</feature>
<dbReference type="InterPro" id="IPR000544">
    <property type="entry name" value="Octanoyltransferase"/>
</dbReference>
<keyword evidence="4 5" id="KW-0012">Acyltransferase</keyword>